<dbReference type="InterPro" id="IPR051263">
    <property type="entry name" value="C-type_cytochrome_biogenesis"/>
</dbReference>
<dbReference type="Gene3D" id="1.25.40.10">
    <property type="entry name" value="Tetratricopeptide repeat domain"/>
    <property type="match status" value="1"/>
</dbReference>
<keyword evidence="6" id="KW-1133">Transmembrane helix</keyword>
<keyword evidence="3" id="KW-0201">Cytochrome c-type biogenesis</keyword>
<evidence type="ECO:0000256" key="4">
    <source>
        <dbReference type="ARBA" id="ARBA00022803"/>
    </source>
</evidence>
<dbReference type="InterPro" id="IPR019734">
    <property type="entry name" value="TPR_rpt"/>
</dbReference>
<organism evidence="9 10">
    <name type="scientific">Pseudothauera rhizosphaerae</name>
    <dbReference type="NCBI Taxonomy" id="2565932"/>
    <lineage>
        <taxon>Bacteria</taxon>
        <taxon>Pseudomonadati</taxon>
        <taxon>Pseudomonadota</taxon>
        <taxon>Betaproteobacteria</taxon>
        <taxon>Rhodocyclales</taxon>
        <taxon>Zoogloeaceae</taxon>
        <taxon>Pseudothauera</taxon>
    </lineage>
</organism>
<comment type="subcellular location">
    <subcellularLocation>
        <location evidence="1">Cell envelope</location>
    </subcellularLocation>
</comment>
<dbReference type="PANTHER" id="PTHR47870">
    <property type="entry name" value="CYTOCHROME C-TYPE BIOGENESIS PROTEIN CCMH"/>
    <property type="match status" value="1"/>
</dbReference>
<keyword evidence="6" id="KW-0472">Membrane</keyword>
<keyword evidence="4 5" id="KW-0802">TPR repeat</keyword>
<dbReference type="Proteomes" id="UP000307956">
    <property type="component" value="Unassembled WGS sequence"/>
</dbReference>
<dbReference type="AlphaFoldDB" id="A0A4S4ALD8"/>
<dbReference type="PROSITE" id="PS50005">
    <property type="entry name" value="TPR"/>
    <property type="match status" value="1"/>
</dbReference>
<evidence type="ECO:0000256" key="5">
    <source>
        <dbReference type="PROSITE-ProRule" id="PRU00339"/>
    </source>
</evidence>
<dbReference type="InterPro" id="IPR056413">
    <property type="entry name" value="TPR_CcmH_CycH"/>
</dbReference>
<dbReference type="RefSeq" id="WP_136385601.1">
    <property type="nucleotide sequence ID" value="NZ_SSOD01000011.1"/>
</dbReference>
<protein>
    <submittedName>
        <fullName evidence="9">C-type cytochrome biogenesis protein CcmI</fullName>
    </submittedName>
</protein>
<feature type="domain" description="Cytochrome c-type biogenesis protein H Ig-like" evidence="7">
    <location>
        <begin position="307"/>
        <end position="409"/>
    </location>
</feature>
<evidence type="ECO:0000313" key="9">
    <source>
        <dbReference type="EMBL" id="THF60299.1"/>
    </source>
</evidence>
<proteinExistence type="predicted"/>
<evidence type="ECO:0000256" key="1">
    <source>
        <dbReference type="ARBA" id="ARBA00004196"/>
    </source>
</evidence>
<dbReference type="SUPFAM" id="SSF48452">
    <property type="entry name" value="TPR-like"/>
    <property type="match status" value="1"/>
</dbReference>
<dbReference type="OrthoDB" id="9776053at2"/>
<evidence type="ECO:0000256" key="2">
    <source>
        <dbReference type="ARBA" id="ARBA00022737"/>
    </source>
</evidence>
<keyword evidence="6" id="KW-0812">Transmembrane</keyword>
<feature type="repeat" description="TPR" evidence="5">
    <location>
        <begin position="157"/>
        <end position="190"/>
    </location>
</feature>
<keyword evidence="10" id="KW-1185">Reference proteome</keyword>
<evidence type="ECO:0000259" key="8">
    <source>
        <dbReference type="Pfam" id="PF23914"/>
    </source>
</evidence>
<sequence>MIVFALLAGLMLAGALLWVLFPLFSTRAQTTAGRERQRQAETALTVLREQLAELDAERAAGRVDDAAYARNREELERRALEEGQGGDHAAATGPSPAWGVALLLLVPVLAAVVYLAVGEPDGLDPEKIAGGQEITPEQIQEMVGGLAARLEQEPDNADGWFMLARSYLVLQDFPKALAAYERLGALRPDDPDVLATWADVMAAARGGDVAGEPEKLLERALAIDPNHFKALALAGTAAFQRGDHAAAAGLWERILAGLPPGDESAATIRGSINEARARAGLPPLAAADTPAPAPASAPATGPALTVQGRLAIAETLRAQAAPEDTVFVFVRPAEGGMPVAALRYKVADLPLAFNFEGVPLMSGEAPVPGRLAVVARVSKSGDATPRAGDLEGAVSGVGPDARGVELLIDAVRP</sequence>
<dbReference type="EMBL" id="SSOD01000011">
    <property type="protein sequence ID" value="THF60299.1"/>
    <property type="molecule type" value="Genomic_DNA"/>
</dbReference>
<dbReference type="Pfam" id="PF23914">
    <property type="entry name" value="TPR_CcmH_CycH"/>
    <property type="match status" value="1"/>
</dbReference>
<name>A0A4S4ALD8_9RHOO</name>
<feature type="transmembrane region" description="Helical" evidence="6">
    <location>
        <begin position="97"/>
        <end position="117"/>
    </location>
</feature>
<dbReference type="InterPro" id="IPR011990">
    <property type="entry name" value="TPR-like_helical_dom_sf"/>
</dbReference>
<dbReference type="InterPro" id="IPR056412">
    <property type="entry name" value="Ig_CycH"/>
</dbReference>
<dbReference type="GO" id="GO:0030313">
    <property type="term" value="C:cell envelope"/>
    <property type="evidence" value="ECO:0007669"/>
    <property type="project" value="UniProtKB-SubCell"/>
</dbReference>
<evidence type="ECO:0000256" key="6">
    <source>
        <dbReference type="SAM" id="Phobius"/>
    </source>
</evidence>
<dbReference type="InterPro" id="IPR017560">
    <property type="entry name" value="Cyt_c_biogenesis_CcmI"/>
</dbReference>
<dbReference type="NCBIfam" id="TIGR03142">
    <property type="entry name" value="cytochro_ccmI"/>
    <property type="match status" value="1"/>
</dbReference>
<gene>
    <name evidence="9" type="primary">ccmI</name>
    <name evidence="9" type="ORF">E6O51_13900</name>
</gene>
<accession>A0A4S4ALD8</accession>
<dbReference type="GO" id="GO:0005886">
    <property type="term" value="C:plasma membrane"/>
    <property type="evidence" value="ECO:0007669"/>
    <property type="project" value="TreeGrafter"/>
</dbReference>
<reference evidence="9 10" key="1">
    <citation type="submission" date="2019-04" db="EMBL/GenBank/DDBJ databases">
        <title>Azoarcus rhizosphaerae sp. nov. isolated from rhizosphere of Ficus religiosa.</title>
        <authorList>
            <person name="Lin S.-Y."/>
            <person name="Hameed A."/>
            <person name="Hsu Y.-H."/>
            <person name="Young C.-C."/>
        </authorList>
    </citation>
    <scope>NUCLEOTIDE SEQUENCE [LARGE SCALE GENOMIC DNA]</scope>
    <source>
        <strain evidence="9 10">CC-YHH848</strain>
    </source>
</reference>
<keyword evidence="2" id="KW-0677">Repeat</keyword>
<dbReference type="GO" id="GO:0017004">
    <property type="term" value="P:cytochrome complex assembly"/>
    <property type="evidence" value="ECO:0007669"/>
    <property type="project" value="UniProtKB-KW"/>
</dbReference>
<evidence type="ECO:0000313" key="10">
    <source>
        <dbReference type="Proteomes" id="UP000307956"/>
    </source>
</evidence>
<dbReference type="PANTHER" id="PTHR47870:SF4">
    <property type="entry name" value="CYTOCHROME C-TYPE BIOGENESIS PROTEIN CYCH"/>
    <property type="match status" value="1"/>
</dbReference>
<comment type="caution">
    <text evidence="9">The sequence shown here is derived from an EMBL/GenBank/DDBJ whole genome shotgun (WGS) entry which is preliminary data.</text>
</comment>
<feature type="domain" description="Cytochrome c-type biogenesis protein H TPR" evidence="8">
    <location>
        <begin position="131"/>
        <end position="264"/>
    </location>
</feature>
<evidence type="ECO:0000256" key="3">
    <source>
        <dbReference type="ARBA" id="ARBA00022748"/>
    </source>
</evidence>
<evidence type="ECO:0000259" key="7">
    <source>
        <dbReference type="Pfam" id="PF23892"/>
    </source>
</evidence>
<dbReference type="Pfam" id="PF23892">
    <property type="entry name" value="Ig_CycH"/>
    <property type="match status" value="1"/>
</dbReference>